<protein>
    <submittedName>
        <fullName evidence="10">Peptidase S8 and S53, subtilisin, kexin, sedolisin</fullName>
    </submittedName>
</protein>
<dbReference type="Gene3D" id="2.60.120.1290">
    <property type="match status" value="1"/>
</dbReference>
<dbReference type="SUPFAM" id="SSF52743">
    <property type="entry name" value="Subtilisin-like"/>
    <property type="match status" value="1"/>
</dbReference>
<evidence type="ECO:0000259" key="9">
    <source>
        <dbReference type="Pfam" id="PF00082"/>
    </source>
</evidence>
<evidence type="ECO:0000256" key="8">
    <source>
        <dbReference type="SAM" id="MobiDB-lite"/>
    </source>
</evidence>
<evidence type="ECO:0000256" key="2">
    <source>
        <dbReference type="ARBA" id="ARBA00022670"/>
    </source>
</evidence>
<evidence type="ECO:0000256" key="5">
    <source>
        <dbReference type="PIRSR" id="PIRSR615500-1"/>
    </source>
</evidence>
<feature type="domain" description="Peptidase S8/S53" evidence="9">
    <location>
        <begin position="429"/>
        <end position="558"/>
    </location>
</feature>
<sequence>MRYAKLSPDLAAAAADFRTSGGSALAAHSQALAVVTPAAAVKKARVVVFLHTAGDGVDLDHLADLGVEVNGGGDAIRTGIVPLESLDALSEDPALTRIVPSRPLRLLMDVAGGAVSLPAFRNRSRLTGKGVVVGIVDSGIEVGHDSFVGRISRLWDQTLNGQGVPEGRYGAELKGPTLSLSRDTNGHGTHVAGIAAGAHDLYGGVAPEARLVVVKTDLQTAHVADGIRYIFRTAADMKRPAVVNLSLGGHDDAHDGTDSLSQVIDQSVGPGRIVCCAAGNEGNDNIHAQVQVRRGGTRTIACAVARPAANEPPTVASFTGWYSGADRVAVAAVSPSDEQTPFQPVLATGSPVRRYAFADGAVSIITPGPDTSNGDHNFVVQIEPAAGSASAPAPRGGWRLRLKGTRVTDGTVHLWSVDGRLAQLTGRTVADSTKVGSPGSATGAITVGSYTSKTTWEDVFGHPHQAGFDLNDISDFSSEGPRRDGGQKPDLAAPGAMVVSALSVHSGVLPEHLIDSHHTIMAGTSMSAPFVSGLVALLLQRDRTLGPEAVRELLRSHSKLPGQPGGQDRWDPKWGCGLIDARNL</sequence>
<dbReference type="EMBL" id="CADCSZ010000127">
    <property type="protein sequence ID" value="CAA9246270.1"/>
    <property type="molecule type" value="Genomic_DNA"/>
</dbReference>
<accession>A0A6J4ICC0</accession>
<proteinExistence type="inferred from homology"/>
<dbReference type="PROSITE" id="PS51892">
    <property type="entry name" value="SUBTILASE"/>
    <property type="match status" value="1"/>
</dbReference>
<evidence type="ECO:0000313" key="10">
    <source>
        <dbReference type="EMBL" id="CAA9246270.1"/>
    </source>
</evidence>
<keyword evidence="3 6" id="KW-0378">Hydrolase</keyword>
<evidence type="ECO:0000256" key="6">
    <source>
        <dbReference type="PROSITE-ProRule" id="PRU01240"/>
    </source>
</evidence>
<feature type="region of interest" description="Disordered" evidence="8">
    <location>
        <begin position="470"/>
        <end position="492"/>
    </location>
</feature>
<dbReference type="InterPro" id="IPR023827">
    <property type="entry name" value="Peptidase_S8_Asp-AS"/>
</dbReference>
<dbReference type="PANTHER" id="PTHR43806:SF11">
    <property type="entry name" value="CEREVISIN-RELATED"/>
    <property type="match status" value="1"/>
</dbReference>
<dbReference type="PROSITE" id="PS00136">
    <property type="entry name" value="SUBTILASE_ASP"/>
    <property type="match status" value="1"/>
</dbReference>
<dbReference type="CDD" id="cd07478">
    <property type="entry name" value="Peptidases_S8_CspA-like"/>
    <property type="match status" value="1"/>
</dbReference>
<reference evidence="10" key="1">
    <citation type="submission" date="2020-02" db="EMBL/GenBank/DDBJ databases">
        <authorList>
            <person name="Meier V. D."/>
        </authorList>
    </citation>
    <scope>NUCLEOTIDE SEQUENCE</scope>
    <source>
        <strain evidence="10">AVDCRST_MAG76</strain>
    </source>
</reference>
<organism evidence="10">
    <name type="scientific">uncultured Acidimicrobiales bacterium</name>
    <dbReference type="NCBI Taxonomy" id="310071"/>
    <lineage>
        <taxon>Bacteria</taxon>
        <taxon>Bacillati</taxon>
        <taxon>Actinomycetota</taxon>
        <taxon>Acidimicrobiia</taxon>
        <taxon>Acidimicrobiales</taxon>
        <taxon>environmental samples</taxon>
    </lineage>
</organism>
<feature type="active site" description="Charge relay system" evidence="5 6">
    <location>
        <position position="525"/>
    </location>
</feature>
<comment type="similarity">
    <text evidence="1 6 7">Belongs to the peptidase S8 family.</text>
</comment>
<dbReference type="InterPro" id="IPR015500">
    <property type="entry name" value="Peptidase_S8_subtilisin-rel"/>
</dbReference>
<evidence type="ECO:0000256" key="3">
    <source>
        <dbReference type="ARBA" id="ARBA00022801"/>
    </source>
</evidence>
<keyword evidence="4 6" id="KW-0720">Serine protease</keyword>
<keyword evidence="2 6" id="KW-0645">Protease</keyword>
<evidence type="ECO:0000256" key="1">
    <source>
        <dbReference type="ARBA" id="ARBA00011073"/>
    </source>
</evidence>
<dbReference type="GO" id="GO:0004252">
    <property type="term" value="F:serine-type endopeptidase activity"/>
    <property type="evidence" value="ECO:0007669"/>
    <property type="project" value="UniProtKB-UniRule"/>
</dbReference>
<gene>
    <name evidence="10" type="ORF">AVDCRST_MAG76-2040</name>
</gene>
<dbReference type="AlphaFoldDB" id="A0A6J4ICC0"/>
<dbReference type="PANTHER" id="PTHR43806">
    <property type="entry name" value="PEPTIDASE S8"/>
    <property type="match status" value="1"/>
</dbReference>
<name>A0A6J4ICC0_9ACTN</name>
<dbReference type="InterPro" id="IPR023828">
    <property type="entry name" value="Peptidase_S8_Ser-AS"/>
</dbReference>
<dbReference type="Gene3D" id="3.40.50.200">
    <property type="entry name" value="Peptidase S8/S53 domain"/>
    <property type="match status" value="1"/>
</dbReference>
<dbReference type="PROSITE" id="PS00138">
    <property type="entry name" value="SUBTILASE_SER"/>
    <property type="match status" value="1"/>
</dbReference>
<dbReference type="InterPro" id="IPR022398">
    <property type="entry name" value="Peptidase_S8_His-AS"/>
</dbReference>
<evidence type="ECO:0000256" key="4">
    <source>
        <dbReference type="ARBA" id="ARBA00022825"/>
    </source>
</evidence>
<evidence type="ECO:0000256" key="7">
    <source>
        <dbReference type="RuleBase" id="RU003355"/>
    </source>
</evidence>
<dbReference type="InterPro" id="IPR036852">
    <property type="entry name" value="Peptidase_S8/S53_dom_sf"/>
</dbReference>
<feature type="domain" description="Peptidase S8/S53" evidence="9">
    <location>
        <begin position="128"/>
        <end position="288"/>
    </location>
</feature>
<dbReference type="PROSITE" id="PS00137">
    <property type="entry name" value="SUBTILASE_HIS"/>
    <property type="match status" value="1"/>
</dbReference>
<dbReference type="InterPro" id="IPR034045">
    <property type="entry name" value="Pep_S8_CspA-like"/>
</dbReference>
<dbReference type="GO" id="GO:0006508">
    <property type="term" value="P:proteolysis"/>
    <property type="evidence" value="ECO:0007669"/>
    <property type="project" value="UniProtKB-KW"/>
</dbReference>
<feature type="active site" description="Charge relay system" evidence="5 6">
    <location>
        <position position="137"/>
    </location>
</feature>
<feature type="active site" description="Charge relay system" evidence="5 6">
    <location>
        <position position="187"/>
    </location>
</feature>
<dbReference type="PRINTS" id="PR00723">
    <property type="entry name" value="SUBTILISIN"/>
</dbReference>
<dbReference type="InterPro" id="IPR050131">
    <property type="entry name" value="Peptidase_S8_subtilisin-like"/>
</dbReference>
<dbReference type="InterPro" id="IPR000209">
    <property type="entry name" value="Peptidase_S8/S53_dom"/>
</dbReference>
<dbReference type="Pfam" id="PF00082">
    <property type="entry name" value="Peptidase_S8"/>
    <property type="match status" value="2"/>
</dbReference>